<dbReference type="Proteomes" id="UP000247755">
    <property type="component" value="Unassembled WGS sequence"/>
</dbReference>
<reference evidence="1 2" key="1">
    <citation type="submission" date="2018-05" db="EMBL/GenBank/DDBJ databases">
        <title>Comparative genomics of bacterial root endophytes of switchgrass collected from native prairies over two seasons.</title>
        <authorList>
            <person name="Tang Y."/>
        </authorList>
    </citation>
    <scope>NUCLEOTIDE SEQUENCE [LARGE SCALE GENOMIC DNA]</scope>
    <source>
        <strain evidence="1 2">NFIX32</strain>
    </source>
</reference>
<dbReference type="Gene3D" id="3.40.630.30">
    <property type="match status" value="1"/>
</dbReference>
<sequence length="65" mass="6987">MPDTPAACIVRDSTEADLAAIHAIYAHHVRHGVASFEETPPDAAELRARRDAVLGHGLPYLVAKD</sequence>
<organism evidence="1 2">
    <name type="scientific">Burkholderia pyrrocinia</name>
    <name type="common">Pseudomonas pyrrocinia</name>
    <dbReference type="NCBI Taxonomy" id="60550"/>
    <lineage>
        <taxon>Bacteria</taxon>
        <taxon>Pseudomonadati</taxon>
        <taxon>Pseudomonadota</taxon>
        <taxon>Betaproteobacteria</taxon>
        <taxon>Burkholderiales</taxon>
        <taxon>Burkholderiaceae</taxon>
        <taxon>Burkholderia</taxon>
        <taxon>Burkholderia cepacia complex</taxon>
    </lineage>
</organism>
<evidence type="ECO:0000313" key="1">
    <source>
        <dbReference type="EMBL" id="PXX41238.1"/>
    </source>
</evidence>
<name>A0A318JBP6_BURPY</name>
<evidence type="ECO:0000313" key="2">
    <source>
        <dbReference type="Proteomes" id="UP000247755"/>
    </source>
</evidence>
<accession>A0A318JBP6</accession>
<comment type="caution">
    <text evidence="1">The sequence shown here is derived from an EMBL/GenBank/DDBJ whole genome shotgun (WGS) entry which is preliminary data.</text>
</comment>
<keyword evidence="1" id="KW-0808">Transferase</keyword>
<proteinExistence type="predicted"/>
<dbReference type="EMBL" id="QJJY01000001">
    <property type="protein sequence ID" value="PXX41238.1"/>
    <property type="molecule type" value="Genomic_DNA"/>
</dbReference>
<protein>
    <submittedName>
        <fullName evidence="1">Phosphinothricin acetyltransferase</fullName>
    </submittedName>
</protein>
<dbReference type="GO" id="GO:0016740">
    <property type="term" value="F:transferase activity"/>
    <property type="evidence" value="ECO:0007669"/>
    <property type="project" value="UniProtKB-KW"/>
</dbReference>
<gene>
    <name evidence="1" type="ORF">NA66_1001848</name>
</gene>
<dbReference type="AlphaFoldDB" id="A0A318JBP6"/>